<name>A0A3S5AXJ8_9PLAT</name>
<dbReference type="GO" id="GO:0051959">
    <property type="term" value="F:dynein light intermediate chain binding"/>
    <property type="evidence" value="ECO:0007669"/>
    <property type="project" value="InterPro"/>
</dbReference>
<dbReference type="AlphaFoldDB" id="A0A3S5AXJ8"/>
<dbReference type="EMBL" id="CAAALY010090267">
    <property type="protein sequence ID" value="VEL27836.1"/>
    <property type="molecule type" value="Genomic_DNA"/>
</dbReference>
<dbReference type="PANTHER" id="PTHR45703">
    <property type="entry name" value="DYNEIN HEAVY CHAIN"/>
    <property type="match status" value="1"/>
</dbReference>
<evidence type="ECO:0000313" key="2">
    <source>
        <dbReference type="EMBL" id="VEL27836.1"/>
    </source>
</evidence>
<dbReference type="Gene3D" id="1.10.472.130">
    <property type="match status" value="1"/>
</dbReference>
<protein>
    <recommendedName>
        <fullName evidence="1">Dynein heavy chain AAA 5 extension domain-containing protein</fullName>
    </recommendedName>
</protein>
<feature type="domain" description="Dynein heavy chain AAA 5 extension" evidence="1">
    <location>
        <begin position="5"/>
        <end position="72"/>
    </location>
</feature>
<dbReference type="Proteomes" id="UP000784294">
    <property type="component" value="Unassembled WGS sequence"/>
</dbReference>
<dbReference type="GO" id="GO:0007018">
    <property type="term" value="P:microtubule-based movement"/>
    <property type="evidence" value="ECO:0007669"/>
    <property type="project" value="InterPro"/>
</dbReference>
<dbReference type="PANTHER" id="PTHR45703:SF32">
    <property type="entry name" value="DYNEINS HEAVY CHAIN"/>
    <property type="match status" value="1"/>
</dbReference>
<dbReference type="InterPro" id="IPR041466">
    <property type="entry name" value="Dynein_AAA5_ext"/>
</dbReference>
<gene>
    <name evidence="2" type="ORF">PXEA_LOCUS21276</name>
</gene>
<evidence type="ECO:0000313" key="3">
    <source>
        <dbReference type="Proteomes" id="UP000784294"/>
    </source>
</evidence>
<dbReference type="Pfam" id="PF17852">
    <property type="entry name" value="Dynein_AAA_lid"/>
    <property type="match status" value="1"/>
</dbReference>
<keyword evidence="3" id="KW-1185">Reference proteome</keyword>
<reference evidence="2" key="1">
    <citation type="submission" date="2018-11" db="EMBL/GenBank/DDBJ databases">
        <authorList>
            <consortium name="Pathogen Informatics"/>
        </authorList>
    </citation>
    <scope>NUCLEOTIDE SEQUENCE</scope>
</reference>
<dbReference type="GO" id="GO:0045505">
    <property type="term" value="F:dynein intermediate chain binding"/>
    <property type="evidence" value="ECO:0007669"/>
    <property type="project" value="InterPro"/>
</dbReference>
<organism evidence="2 3">
    <name type="scientific">Protopolystoma xenopodis</name>
    <dbReference type="NCBI Taxonomy" id="117903"/>
    <lineage>
        <taxon>Eukaryota</taxon>
        <taxon>Metazoa</taxon>
        <taxon>Spiralia</taxon>
        <taxon>Lophotrochozoa</taxon>
        <taxon>Platyhelminthes</taxon>
        <taxon>Monogenea</taxon>
        <taxon>Polyopisthocotylea</taxon>
        <taxon>Polystomatidea</taxon>
        <taxon>Polystomatidae</taxon>
        <taxon>Protopolystoma</taxon>
    </lineage>
</organism>
<accession>A0A3S5AXJ8</accession>
<dbReference type="OrthoDB" id="6144504at2759"/>
<sequence>MVDSNDTDNCVRVLEMIFQFCLLWSTGCVVDEDGRKKLDNFIRELEGTFPNRDTIYEYFVDAKNRNWTHWEERLRTGWKYQPQ</sequence>
<proteinExistence type="predicted"/>
<dbReference type="InterPro" id="IPR026983">
    <property type="entry name" value="DHC"/>
</dbReference>
<evidence type="ECO:0000259" key="1">
    <source>
        <dbReference type="Pfam" id="PF17852"/>
    </source>
</evidence>
<comment type="caution">
    <text evidence="2">The sequence shown here is derived from an EMBL/GenBank/DDBJ whole genome shotgun (WGS) entry which is preliminary data.</text>
</comment>
<dbReference type="GO" id="GO:0030286">
    <property type="term" value="C:dynein complex"/>
    <property type="evidence" value="ECO:0007669"/>
    <property type="project" value="InterPro"/>
</dbReference>